<proteinExistence type="inferred from homology"/>
<dbReference type="EMBL" id="HBIC01014579">
    <property type="protein sequence ID" value="CAE0278520.1"/>
    <property type="molecule type" value="Transcribed_RNA"/>
</dbReference>
<name>A0A7S3M233_9STRA</name>
<evidence type="ECO:0000256" key="1">
    <source>
        <dbReference type="ARBA" id="ARBA00003589"/>
    </source>
</evidence>
<dbReference type="InterPro" id="IPR004000">
    <property type="entry name" value="Actin"/>
</dbReference>
<evidence type="ECO:0000313" key="4">
    <source>
        <dbReference type="EMBL" id="CAE0278520.1"/>
    </source>
</evidence>
<evidence type="ECO:0000256" key="2">
    <source>
        <dbReference type="ARBA" id="ARBA00049360"/>
    </source>
</evidence>
<evidence type="ECO:0000256" key="3">
    <source>
        <dbReference type="RuleBase" id="RU000487"/>
    </source>
</evidence>
<sequence length="199" mass="22447">MNLAGRDLTSYLMKLMGERGSAMKTTAEREIVRDIKEKCCYLALDFEAELEKAQNCSEFEITYEMPDGQIVTLGDERFRCPEALFKPELIGVEARGIHRMVWDSIRQCDLDIRRDLAANVVLSGGTTMIAGFGKRMKQELASLVPPTVRINILVPDDRHHSVFIGGSMISDLDTFAHMCVSKHEYTEHGPTIVHRKCVV</sequence>
<dbReference type="InterPro" id="IPR043129">
    <property type="entry name" value="ATPase_NBD"/>
</dbReference>
<dbReference type="Gene3D" id="3.30.420.40">
    <property type="match status" value="2"/>
</dbReference>
<dbReference type="Pfam" id="PF00022">
    <property type="entry name" value="Actin"/>
    <property type="match status" value="1"/>
</dbReference>
<comment type="function">
    <text evidence="1">Essential component of cell cytoskeleton; plays an important role in cytoplasmic streaming, cell shape determination, cell division, organelle movement and extension growth.</text>
</comment>
<comment type="catalytic activity">
    <reaction evidence="2">
        <text>ATP + H2O = ADP + phosphate + H(+)</text>
        <dbReference type="Rhea" id="RHEA:13065"/>
        <dbReference type="ChEBI" id="CHEBI:15377"/>
        <dbReference type="ChEBI" id="CHEBI:15378"/>
        <dbReference type="ChEBI" id="CHEBI:30616"/>
        <dbReference type="ChEBI" id="CHEBI:43474"/>
        <dbReference type="ChEBI" id="CHEBI:456216"/>
    </reaction>
</comment>
<dbReference type="PANTHER" id="PTHR11937">
    <property type="entry name" value="ACTIN"/>
    <property type="match status" value="1"/>
</dbReference>
<dbReference type="SMART" id="SM00268">
    <property type="entry name" value="ACTIN"/>
    <property type="match status" value="1"/>
</dbReference>
<dbReference type="Gene3D" id="3.90.640.10">
    <property type="entry name" value="Actin, Chain A, domain 4"/>
    <property type="match status" value="1"/>
</dbReference>
<organism evidence="4">
    <name type="scientific">Spumella elongata</name>
    <dbReference type="NCBI Taxonomy" id="89044"/>
    <lineage>
        <taxon>Eukaryota</taxon>
        <taxon>Sar</taxon>
        <taxon>Stramenopiles</taxon>
        <taxon>Ochrophyta</taxon>
        <taxon>Chrysophyceae</taxon>
        <taxon>Chromulinales</taxon>
        <taxon>Chromulinaceae</taxon>
        <taxon>Spumella</taxon>
    </lineage>
</organism>
<gene>
    <name evidence="4" type="ORF">SELO1098_LOCUS7352</name>
</gene>
<reference evidence="4" key="1">
    <citation type="submission" date="2021-01" db="EMBL/GenBank/DDBJ databases">
        <authorList>
            <person name="Corre E."/>
            <person name="Pelletier E."/>
            <person name="Niang G."/>
            <person name="Scheremetjew M."/>
            <person name="Finn R."/>
            <person name="Kale V."/>
            <person name="Holt S."/>
            <person name="Cochrane G."/>
            <person name="Meng A."/>
            <person name="Brown T."/>
            <person name="Cohen L."/>
        </authorList>
    </citation>
    <scope>NUCLEOTIDE SEQUENCE</scope>
    <source>
        <strain evidence="4">CCAP 955/1</strain>
    </source>
</reference>
<accession>A0A7S3M233</accession>
<comment type="similarity">
    <text evidence="3">Belongs to the actin family.</text>
</comment>
<protein>
    <recommendedName>
        <fullName evidence="5">Actin</fullName>
    </recommendedName>
</protein>
<dbReference type="AlphaFoldDB" id="A0A7S3M233"/>
<evidence type="ECO:0008006" key="5">
    <source>
        <dbReference type="Google" id="ProtNLM"/>
    </source>
</evidence>
<dbReference type="SUPFAM" id="SSF53067">
    <property type="entry name" value="Actin-like ATPase domain"/>
    <property type="match status" value="1"/>
</dbReference>
<dbReference type="FunFam" id="3.90.640.10:FF:000047">
    <property type="entry name" value="Actin, alpha skeletal muscle"/>
    <property type="match status" value="1"/>
</dbReference>